<organism evidence="3 4">
    <name type="scientific">Brassica campestris</name>
    <name type="common">Field mustard</name>
    <dbReference type="NCBI Taxonomy" id="3711"/>
    <lineage>
        <taxon>Eukaryota</taxon>
        <taxon>Viridiplantae</taxon>
        <taxon>Streptophyta</taxon>
        <taxon>Embryophyta</taxon>
        <taxon>Tracheophyta</taxon>
        <taxon>Spermatophyta</taxon>
        <taxon>Magnoliopsida</taxon>
        <taxon>eudicotyledons</taxon>
        <taxon>Gunneridae</taxon>
        <taxon>Pentapetalae</taxon>
        <taxon>rosids</taxon>
        <taxon>malvids</taxon>
        <taxon>Brassicales</taxon>
        <taxon>Brassicaceae</taxon>
        <taxon>Brassiceae</taxon>
        <taxon>Brassica</taxon>
    </lineage>
</organism>
<proteinExistence type="predicted"/>
<evidence type="ECO:0000313" key="3">
    <source>
        <dbReference type="EMBL" id="RID57372.1"/>
    </source>
</evidence>
<feature type="domain" description="DUF4408" evidence="2">
    <location>
        <begin position="16"/>
        <end position="45"/>
    </location>
</feature>
<accession>A0A397YV73</accession>
<dbReference type="AlphaFoldDB" id="A0A397YV73"/>
<protein>
    <recommendedName>
        <fullName evidence="2">DUF4408 domain-containing protein</fullName>
    </recommendedName>
</protein>
<dbReference type="Proteomes" id="UP000264353">
    <property type="component" value="Chromosome A6"/>
</dbReference>
<dbReference type="PANTHER" id="PTHR33098">
    <property type="entry name" value="COTTON FIBER (DUF761)"/>
    <property type="match status" value="1"/>
</dbReference>
<name>A0A397YV73_BRACM</name>
<dbReference type="EMBL" id="CM010633">
    <property type="protein sequence ID" value="RID57372.1"/>
    <property type="molecule type" value="Genomic_DNA"/>
</dbReference>
<feature type="compositionally biased region" description="Basic residues" evidence="1">
    <location>
        <begin position="147"/>
        <end position="156"/>
    </location>
</feature>
<evidence type="ECO:0000256" key="1">
    <source>
        <dbReference type="SAM" id="MobiDB-lite"/>
    </source>
</evidence>
<dbReference type="Pfam" id="PF14364">
    <property type="entry name" value="DUF4408"/>
    <property type="match status" value="1"/>
</dbReference>
<dbReference type="InterPro" id="IPR025520">
    <property type="entry name" value="DUF4408"/>
</dbReference>
<evidence type="ECO:0000259" key="2">
    <source>
        <dbReference type="Pfam" id="PF14364"/>
    </source>
</evidence>
<evidence type="ECO:0000313" key="4">
    <source>
        <dbReference type="Proteomes" id="UP000264353"/>
    </source>
</evidence>
<gene>
    <name evidence="3" type="ORF">BRARA_F00749</name>
</gene>
<sequence>MSCVPTALDLSSSRFPILWSSVLSWLKPPYLFVIINVIIIVTSSKYFQSTGVNQDCEVKDVDMDGHFVAIFPPPIVVRDVDRSEVVCEEKEEEEESTGLNNGGDEFVMLTWKLNKLPTIMDESETKKPLVPARLSRRKPVKVTSKGNNRKKASRVVKPKWHENTWKMMVTEELESTPLANHSWSPETLRLGAGESQPVLRESETFRDITNNYPMTEMSPSLEELNQKFEAFIKKGKEEMLDSLRLDKDVDLQARLISF</sequence>
<dbReference type="PANTHER" id="PTHR33098:SF52">
    <property type="entry name" value="T28P6.11 PROTEIN-RELATED"/>
    <property type="match status" value="1"/>
</dbReference>
<reference evidence="3 4" key="1">
    <citation type="submission" date="2018-06" db="EMBL/GenBank/DDBJ databases">
        <title>WGS assembly of Brassica rapa FPsc.</title>
        <authorList>
            <person name="Bowman J."/>
            <person name="Kohchi T."/>
            <person name="Yamato K."/>
            <person name="Jenkins J."/>
            <person name="Shu S."/>
            <person name="Ishizaki K."/>
            <person name="Yamaoka S."/>
            <person name="Nishihama R."/>
            <person name="Nakamura Y."/>
            <person name="Berger F."/>
            <person name="Adam C."/>
            <person name="Aki S."/>
            <person name="Althoff F."/>
            <person name="Araki T."/>
            <person name="Arteaga-Vazquez M."/>
            <person name="Balasubrmanian S."/>
            <person name="Bauer D."/>
            <person name="Boehm C."/>
            <person name="Briginshaw L."/>
            <person name="Caballero-Perez J."/>
            <person name="Catarino B."/>
            <person name="Chen F."/>
            <person name="Chiyoda S."/>
            <person name="Chovatia M."/>
            <person name="Davies K."/>
            <person name="Delmans M."/>
            <person name="Demura T."/>
            <person name="Dierschke T."/>
            <person name="Dolan L."/>
            <person name="Dorantes-Acosta A."/>
            <person name="Eklund D."/>
            <person name="Florent S."/>
            <person name="Flores-Sandoval E."/>
            <person name="Fujiyama A."/>
            <person name="Fukuzawa H."/>
            <person name="Galik B."/>
            <person name="Grimanelli D."/>
            <person name="Grimwood J."/>
            <person name="Grossniklaus U."/>
            <person name="Hamada T."/>
            <person name="Haseloff J."/>
            <person name="Hetherington A."/>
            <person name="Higo A."/>
            <person name="Hirakawa Y."/>
            <person name="Hundley H."/>
            <person name="Ikeda Y."/>
            <person name="Inoue K."/>
            <person name="Inoue S."/>
            <person name="Ishida S."/>
            <person name="Jia Q."/>
            <person name="Kakita M."/>
            <person name="Kanazawa T."/>
            <person name="Kawai Y."/>
            <person name="Kawashima T."/>
            <person name="Kennedy M."/>
            <person name="Kinose K."/>
            <person name="Kinoshita T."/>
            <person name="Kohara Y."/>
            <person name="Koide E."/>
            <person name="Komatsu K."/>
            <person name="Kopischke S."/>
            <person name="Kubo M."/>
            <person name="Kyozuka J."/>
            <person name="Lagercrantz U."/>
            <person name="Lin S."/>
            <person name="Lindquist E."/>
            <person name="Lipzen A."/>
            <person name="Lu C."/>
            <person name="Luna E."/>
            <person name="Martienssen R."/>
            <person name="Minamino N."/>
            <person name="Mizutani M."/>
            <person name="Mizutani M."/>
            <person name="Mochizuki N."/>
            <person name="Monte I."/>
            <person name="Mosher R."/>
            <person name="Nagasaki H."/>
            <person name="Nakagami H."/>
            <person name="Naramoto S."/>
            <person name="Nishitani K."/>
            <person name="Ohtani M."/>
            <person name="Okamoto T."/>
            <person name="Okumura M."/>
            <person name="Phillips J."/>
            <person name="Pollak B."/>
            <person name="Reinders A."/>
            <person name="Roevekamp M."/>
            <person name="Sano R."/>
            <person name="Sawa S."/>
            <person name="Schmid M."/>
            <person name="Shirakawa M."/>
            <person name="Solano R."/>
            <person name="Spunde A."/>
            <person name="Suetsugu N."/>
            <person name="Sugano S."/>
            <person name="Sugiyama A."/>
            <person name="Sun R."/>
            <person name="Suzuki Y."/>
            <person name="Takenaka M."/>
            <person name="Takezawa D."/>
            <person name="Tomogane H."/>
            <person name="Tsuzuki M."/>
            <person name="Ueda T."/>
            <person name="Umeda M."/>
            <person name="Ward J."/>
            <person name="Watanabe Y."/>
            <person name="Yazaki K."/>
            <person name="Yokoyama R."/>
            <person name="Yoshitake Y."/>
            <person name="Yotsui I."/>
            <person name="Zachgo S."/>
            <person name="Schmutz J."/>
        </authorList>
    </citation>
    <scope>NUCLEOTIDE SEQUENCE [LARGE SCALE GENOMIC DNA]</scope>
    <source>
        <strain evidence="4">cv. B-3</strain>
    </source>
</reference>
<feature type="region of interest" description="Disordered" evidence="1">
    <location>
        <begin position="137"/>
        <end position="156"/>
    </location>
</feature>